<reference evidence="5" key="1">
    <citation type="journal article" date="2021" name="Nat. Commun.">
        <title>Genetic determinants of endophytism in the Arabidopsis root mycobiome.</title>
        <authorList>
            <person name="Mesny F."/>
            <person name="Miyauchi S."/>
            <person name="Thiergart T."/>
            <person name="Pickel B."/>
            <person name="Atanasova L."/>
            <person name="Karlsson M."/>
            <person name="Huettel B."/>
            <person name="Barry K.W."/>
            <person name="Haridas S."/>
            <person name="Chen C."/>
            <person name="Bauer D."/>
            <person name="Andreopoulos W."/>
            <person name="Pangilinan J."/>
            <person name="LaButti K."/>
            <person name="Riley R."/>
            <person name="Lipzen A."/>
            <person name="Clum A."/>
            <person name="Drula E."/>
            <person name="Henrissat B."/>
            <person name="Kohler A."/>
            <person name="Grigoriev I.V."/>
            <person name="Martin F.M."/>
            <person name="Hacquard S."/>
        </authorList>
    </citation>
    <scope>NUCLEOTIDE SEQUENCE</scope>
    <source>
        <strain evidence="5">MPI-CAGE-CH-0235</strain>
    </source>
</reference>
<feature type="domain" description="NACHT-NTPase and P-loop NTPases N-terminal" evidence="2">
    <location>
        <begin position="12"/>
        <end position="125"/>
    </location>
</feature>
<evidence type="ECO:0000313" key="5">
    <source>
        <dbReference type="EMBL" id="KAH7313718.1"/>
    </source>
</evidence>
<dbReference type="Proteomes" id="UP000813444">
    <property type="component" value="Unassembled WGS sequence"/>
</dbReference>
<evidence type="ECO:0000259" key="3">
    <source>
        <dbReference type="Pfam" id="PF24883"/>
    </source>
</evidence>
<evidence type="ECO:0000256" key="1">
    <source>
        <dbReference type="ARBA" id="ARBA00022737"/>
    </source>
</evidence>
<dbReference type="Pfam" id="PF17107">
    <property type="entry name" value="SesA"/>
    <property type="match status" value="1"/>
</dbReference>
<dbReference type="OrthoDB" id="443402at2759"/>
<dbReference type="Gene3D" id="3.40.50.300">
    <property type="entry name" value="P-loop containing nucleotide triphosphate hydrolases"/>
    <property type="match status" value="1"/>
</dbReference>
<dbReference type="InterPro" id="IPR056884">
    <property type="entry name" value="NPHP3-like_N"/>
</dbReference>
<dbReference type="InterPro" id="IPR031352">
    <property type="entry name" value="SesA"/>
</dbReference>
<organism evidence="5 6">
    <name type="scientific">Stachybotrys elegans</name>
    <dbReference type="NCBI Taxonomy" id="80388"/>
    <lineage>
        <taxon>Eukaryota</taxon>
        <taxon>Fungi</taxon>
        <taxon>Dikarya</taxon>
        <taxon>Ascomycota</taxon>
        <taxon>Pezizomycotina</taxon>
        <taxon>Sordariomycetes</taxon>
        <taxon>Hypocreomycetidae</taxon>
        <taxon>Hypocreales</taxon>
        <taxon>Stachybotryaceae</taxon>
        <taxon>Stachybotrys</taxon>
    </lineage>
</organism>
<dbReference type="SUPFAM" id="SSF52540">
    <property type="entry name" value="P-loop containing nucleoside triphosphate hydrolases"/>
    <property type="match status" value="1"/>
</dbReference>
<evidence type="ECO:0000259" key="2">
    <source>
        <dbReference type="Pfam" id="PF17107"/>
    </source>
</evidence>
<dbReference type="AlphaFoldDB" id="A0A8K0SJ77"/>
<accession>A0A8K0SJ77</accession>
<keyword evidence="6" id="KW-1185">Reference proteome</keyword>
<dbReference type="PANTHER" id="PTHR10039:SF5">
    <property type="entry name" value="NACHT DOMAIN-CONTAINING PROTEIN"/>
    <property type="match status" value="1"/>
</dbReference>
<comment type="caution">
    <text evidence="5">The sequence shown here is derived from an EMBL/GenBank/DDBJ whole genome shotgun (WGS) entry which is preliminary data.</text>
</comment>
<feature type="domain" description="Nephrocystin 3-like N-terminal" evidence="3">
    <location>
        <begin position="322"/>
        <end position="490"/>
    </location>
</feature>
<keyword evidence="1" id="KW-0677">Repeat</keyword>
<name>A0A8K0SJ77_9HYPO</name>
<dbReference type="Pfam" id="PF25053">
    <property type="entry name" value="DUF7791"/>
    <property type="match status" value="1"/>
</dbReference>
<evidence type="ECO:0008006" key="7">
    <source>
        <dbReference type="Google" id="ProtNLM"/>
    </source>
</evidence>
<dbReference type="InterPro" id="IPR056693">
    <property type="entry name" value="DUF7791"/>
</dbReference>
<dbReference type="EMBL" id="JAGPNK010000009">
    <property type="protein sequence ID" value="KAH7313718.1"/>
    <property type="molecule type" value="Genomic_DNA"/>
</dbReference>
<protein>
    <recommendedName>
        <fullName evidence="7">NACHT domain-containing protein</fullName>
    </recommendedName>
</protein>
<dbReference type="InterPro" id="IPR027417">
    <property type="entry name" value="P-loop_NTPase"/>
</dbReference>
<gene>
    <name evidence="5" type="ORF">B0I35DRAFT_435724</name>
</gene>
<evidence type="ECO:0000259" key="4">
    <source>
        <dbReference type="Pfam" id="PF25053"/>
    </source>
</evidence>
<feature type="domain" description="DUF7791" evidence="4">
    <location>
        <begin position="600"/>
        <end position="738"/>
    </location>
</feature>
<dbReference type="Pfam" id="PF24883">
    <property type="entry name" value="NPHP3_N"/>
    <property type="match status" value="1"/>
</dbReference>
<sequence>MDPFTGFSLATGVITFVDFSWKLMTETREIAKSMDGRSEDTMMLELILKNIEKADLAIDETPISTDQKDTLNQIVQQCRNVSTRLKDVLQKLTVAPGHSHCKSFTVALKGVCKNKEIESLFETITRLRSQVIDHLNTLTFQRVSGLVDKVSDMDASWKRLEMQSRAELHLLTTQVANMISAAKGAQNSLDILVQTATSRRRELQNGNTGLSEAWKRAGQPLLIEFDDGFRNTVSATKAIDLPKMLALAKKIEEEGPRFESDLEFLDSLTFRGIRARQKGIKLAHSATFEWIFEDTPTGNSCDRGEGKQLNTGSQSTTKAKDSRYFSRWLKKEGGIFWIHGKPGSGKSTLMKFISSHDKTKRKLEQWAYPKQVQMAHYYFWASGSQLQRSQTGLLRSLIFEMIRKCPELLSVAKTTIPEVDSFESDNERWTLEQLLRTYKAIATQALGTRFCFFIDGLDEYHDSERKPQDLVRTIRELELSDDVKLCISSRPYPIFDEEFGGDRERILRIEAHSLNDIRRYVSDKFEATGNFTSLEKQDPAYSEFVSEVAERAQGVFLWVVLVVASLENGISNADSVVRLRARLDTYPPDLDDFFLAMLKSVQQDYRRQAMRTFEIVATALRPLHAMVFWYLYIIDDEPGKIDMWKTEKRMQKDEEVNARLKSLRRIIQARSQGLLEVLEDEDGHAQAFFRFRVNFIHRTVRDFLRTSKSVREQFKTELKGETRSTWMIACHALLAVLKDALTEGSDEVEILHDLVRDIFFYAAQEAASGEQSTGRLAAERWVGYAENLFNDYKETLNYPQTNSRLFLCLEAQYNFQDRLKKRLKEYGTAAERFDGKLERPVLLRALVPFPGEGPIHYSEKIVKALLKKHADPKELYQEKTVWVRFVSHMADLPSEMDPQVRQALVAIVKVILAHDNKCLKLMVDTEGGSRPAEMVLRDIFTKEELPQLKKKWWLPSLFA</sequence>
<evidence type="ECO:0000313" key="6">
    <source>
        <dbReference type="Proteomes" id="UP000813444"/>
    </source>
</evidence>
<proteinExistence type="predicted"/>
<dbReference type="PANTHER" id="PTHR10039">
    <property type="entry name" value="AMELOGENIN"/>
    <property type="match status" value="1"/>
</dbReference>